<dbReference type="GO" id="GO:0005524">
    <property type="term" value="F:ATP binding"/>
    <property type="evidence" value="ECO:0007669"/>
    <property type="project" value="InterPro"/>
</dbReference>
<name>A0A4R7D0U3_9SPHI</name>
<dbReference type="OrthoDB" id="811374at2"/>
<gene>
    <name evidence="2" type="ORF">B0I21_105249</name>
</gene>
<dbReference type="Proteomes" id="UP000294752">
    <property type="component" value="Unassembled WGS sequence"/>
</dbReference>
<protein>
    <submittedName>
        <fullName evidence="2">ATPase family protein associated with various cellular activities (AAA)</fullName>
    </submittedName>
</protein>
<dbReference type="CDD" id="cd00009">
    <property type="entry name" value="AAA"/>
    <property type="match status" value="1"/>
</dbReference>
<dbReference type="SUPFAM" id="SSF52540">
    <property type="entry name" value="P-loop containing nucleoside triphosphate hydrolases"/>
    <property type="match status" value="1"/>
</dbReference>
<dbReference type="GO" id="GO:0016887">
    <property type="term" value="F:ATP hydrolysis activity"/>
    <property type="evidence" value="ECO:0007669"/>
    <property type="project" value="InterPro"/>
</dbReference>
<dbReference type="InterPro" id="IPR003959">
    <property type="entry name" value="ATPase_AAA_core"/>
</dbReference>
<organism evidence="2 3">
    <name type="scientific">Sphingobacterium paludis</name>
    <dbReference type="NCBI Taxonomy" id="1476465"/>
    <lineage>
        <taxon>Bacteria</taxon>
        <taxon>Pseudomonadati</taxon>
        <taxon>Bacteroidota</taxon>
        <taxon>Sphingobacteriia</taxon>
        <taxon>Sphingobacteriales</taxon>
        <taxon>Sphingobacteriaceae</taxon>
        <taxon>Sphingobacterium</taxon>
    </lineage>
</organism>
<dbReference type="RefSeq" id="WP_133640608.1">
    <property type="nucleotide sequence ID" value="NZ_SNZV01000005.1"/>
</dbReference>
<dbReference type="Gene3D" id="3.40.50.300">
    <property type="entry name" value="P-loop containing nucleotide triphosphate hydrolases"/>
    <property type="match status" value="1"/>
</dbReference>
<comment type="caution">
    <text evidence="2">The sequence shown here is derived from an EMBL/GenBank/DDBJ whole genome shotgun (WGS) entry which is preliminary data.</text>
</comment>
<feature type="domain" description="ATPase AAA-type core" evidence="1">
    <location>
        <begin position="293"/>
        <end position="402"/>
    </location>
</feature>
<evidence type="ECO:0000259" key="1">
    <source>
        <dbReference type="Pfam" id="PF00004"/>
    </source>
</evidence>
<keyword evidence="3" id="KW-1185">Reference proteome</keyword>
<reference evidence="2 3" key="1">
    <citation type="submission" date="2019-03" db="EMBL/GenBank/DDBJ databases">
        <title>Genomic Encyclopedia of Type Strains, Phase III (KMG-III): the genomes of soil and plant-associated and newly described type strains.</title>
        <authorList>
            <person name="Whitman W."/>
        </authorList>
    </citation>
    <scope>NUCLEOTIDE SEQUENCE [LARGE SCALE GENOMIC DNA]</scope>
    <source>
        <strain evidence="2 3">CGMCC 1.12801</strain>
    </source>
</reference>
<accession>A0A4R7D0U3</accession>
<dbReference type="EMBL" id="SNZV01000005">
    <property type="protein sequence ID" value="TDS13115.1"/>
    <property type="molecule type" value="Genomic_DNA"/>
</dbReference>
<proteinExistence type="predicted"/>
<evidence type="ECO:0000313" key="3">
    <source>
        <dbReference type="Proteomes" id="UP000294752"/>
    </source>
</evidence>
<dbReference type="Pfam" id="PF00004">
    <property type="entry name" value="AAA"/>
    <property type="match status" value="1"/>
</dbReference>
<evidence type="ECO:0000313" key="2">
    <source>
        <dbReference type="EMBL" id="TDS13115.1"/>
    </source>
</evidence>
<sequence>MNIVYEKPTIEKGTLPRPLALANKSFPYNDIADSRRFEELLYSIYKTKIENNTFDGFDEISLMTGVRDQGRDCVLIRDGKSYGLIQCKKYDKNYSKNDLGVEITRFVLFSILEKTLVHDRSDFTYYISVSKGFTADCSEFIDDFNKLAPEDSSLSDWIAKGLSMPMLKSLALSIDHDDVKSILSEIKVKKIVPQDLDRYLSTPALNHLIPLFFEVRTVTDNVKLDNLIQKLGYDLSKEEVSKKLKSGSVSLNSEKKIFDDIKDSHLPRKETDDLYNWIISEKESETKEIQNVCLLVGQAGYGKTVILKDLYDKCNLNGIPVLGLKADKLYTYTLDGLQKSLGFPIPVNEFIETCKKYHKKTVILIDQIDALSQSMASDRKYLNVFRSFIDQFTKDNSVRIIISIRPYELYYDPSLRIYKNMPTFELKPLSESEVLSVISKIKIKKEDISPKLFELLKIPNHLNIFIRVVAEGGLNLQATSVQSLYLELWNNKVVNLPSSVPVQRTNLKTVLYKIADQMFSTQRITVSSLKFEDDNSEIKYLVSERLLKSENKQLQFFHQSFYDFVFAKQFVENTQDIVEYIKKSEQSIHIRPALKMIVLYLRDYDETQYEDTIKLIFEDQELLFHIKHVLFSLLISQNDPSKSEIDLVKELIQKSIHLQLMFFELAVSTVWFELAEKEGLLNVLKSEIIEDADFTEDLIAYRRKVVFFFLRNHIVTHNAPNAWLFLKSVQNDKIVQDLLYSVEDWSNPISYELFERCKDFEKTDPYGFYHVLDNIAKRNEDYAVEILSKLLPVHFEKSKSDKDYEEKEVLKTLAKKCPHKLYPIFYNCIEIDLKREVEYEQSIIRDWKYNNVDLNDKDTIFGSEFIYQLLAICLKRTAKSYPEHFVPFFERAKNSKYQVILQLLLFSLNGNEEQHYDKVFIIFQKLFESGLIGQDSDMDFELRTLVEKAFKYFKPNQRDYVILKIKGYVNRYEIRFHEYGEPRKKHFHSIWGLAKYYWLLRLPTEVVSVDKELSRSLQELERRFPDRKEKRRSRSAMAGVIHSPISAKAHQYMSNEQWLKAFRKYNDNPKRWGEDYLKGGLDELVSSFYKVVQEDPSDYKLKLIEKVLEDGSINIKYAIYGLSAWTEKRSDSKEKTISLFKAILKRELGTETRLCVDIASHLIGDKDNDDELIRFLTDQALDFKNYKRTTFLDDRDEKTTTINGLITAGINTTFGSAIRVLLHIKDDNYKDVIFNTVKNVLVLAPPEARAVVYWRFAYLLHLDQKRAYELFTEYINLENDIYIIASSLWSLQYMRNNGLDILSQPYEKLINSNLMGKDDSYLLFSILYGSYLHDQIGSRDLLLKHLHSSTNISSRMIGDILKYYYEVPNTKEKNDELLAMIIEQVSEDDEVDMTLNFINVEHIKIDDIYGFLGRYISSSKFKLSEYFMKYLIHQCGRSVHVAIDVFNLALNKQSQADASKQLYHHRSDEAAIKFVVGAYDCLHGNDSNSKAKRMQLLLSFDQILKDYRLRRSADNVLEKII</sequence>
<dbReference type="InterPro" id="IPR027417">
    <property type="entry name" value="P-loop_NTPase"/>
</dbReference>